<accession>A0A7S4T7J5</accession>
<gene>
    <name evidence="2" type="ORF">AMON00008_LOCUS63621</name>
</gene>
<protein>
    <submittedName>
        <fullName evidence="2">Uncharacterized protein</fullName>
    </submittedName>
</protein>
<evidence type="ECO:0000256" key="1">
    <source>
        <dbReference type="SAM" id="MobiDB-lite"/>
    </source>
</evidence>
<feature type="compositionally biased region" description="Low complexity" evidence="1">
    <location>
        <begin position="23"/>
        <end position="39"/>
    </location>
</feature>
<sequence length="379" mass="40257">MGGHGAQTRRRQRRRSRSRSSIRGRSSGCSRNPCSASPAAPMPQPQRVTVHDMACIMVAMPGHWQRRFSELDGSNASAETRHSARCGMHHGGDAGTLTAPLRRARRSAVLGELGRHRAHLRNVVAGGLPAPAGVPRPVRMMAPTTPSGFLLCGLVLHYLLDRMPVAQVGGAAVAQCPDSGAVVDEGFEDDFLLELGDDWTPCVTSALEAATTAHAASREEGLRMLATWAATRPDARAAIAEGLAAHPAFLRGFLQQETPVAELYPLSVALKFATSQDAAALGFAKQEIAAVQRRDLPSIVAKELGAACANLDDRARGRGSSKGRCEDVVLSADAAEHDAPPGHESADASSGKRCRRLPRMVPEPEALRCRESRSGEALS</sequence>
<proteinExistence type="predicted"/>
<name>A0A7S4T7J5_9DINO</name>
<feature type="compositionally biased region" description="Basic and acidic residues" evidence="1">
    <location>
        <begin position="334"/>
        <end position="346"/>
    </location>
</feature>
<feature type="compositionally biased region" description="Basic and acidic residues" evidence="1">
    <location>
        <begin position="365"/>
        <end position="379"/>
    </location>
</feature>
<reference evidence="2" key="1">
    <citation type="submission" date="2021-01" db="EMBL/GenBank/DDBJ databases">
        <authorList>
            <person name="Corre E."/>
            <person name="Pelletier E."/>
            <person name="Niang G."/>
            <person name="Scheremetjew M."/>
            <person name="Finn R."/>
            <person name="Kale V."/>
            <person name="Holt S."/>
            <person name="Cochrane G."/>
            <person name="Meng A."/>
            <person name="Brown T."/>
            <person name="Cohen L."/>
        </authorList>
    </citation>
    <scope>NUCLEOTIDE SEQUENCE</scope>
    <source>
        <strain evidence="2">CCMP3105</strain>
    </source>
</reference>
<dbReference type="EMBL" id="HBNR01088763">
    <property type="protein sequence ID" value="CAE4667166.1"/>
    <property type="molecule type" value="Transcribed_RNA"/>
</dbReference>
<evidence type="ECO:0000313" key="2">
    <source>
        <dbReference type="EMBL" id="CAE4667166.1"/>
    </source>
</evidence>
<feature type="compositionally biased region" description="Basic residues" evidence="1">
    <location>
        <begin position="7"/>
        <end position="22"/>
    </location>
</feature>
<feature type="region of interest" description="Disordered" evidence="1">
    <location>
        <begin position="333"/>
        <end position="379"/>
    </location>
</feature>
<organism evidence="2">
    <name type="scientific">Alexandrium monilatum</name>
    <dbReference type="NCBI Taxonomy" id="311494"/>
    <lineage>
        <taxon>Eukaryota</taxon>
        <taxon>Sar</taxon>
        <taxon>Alveolata</taxon>
        <taxon>Dinophyceae</taxon>
        <taxon>Gonyaulacales</taxon>
        <taxon>Pyrocystaceae</taxon>
        <taxon>Alexandrium</taxon>
    </lineage>
</organism>
<feature type="region of interest" description="Disordered" evidence="1">
    <location>
        <begin position="1"/>
        <end position="45"/>
    </location>
</feature>
<dbReference type="AlphaFoldDB" id="A0A7S4T7J5"/>